<dbReference type="Proteomes" id="UP000886501">
    <property type="component" value="Unassembled WGS sequence"/>
</dbReference>
<evidence type="ECO:0000313" key="1">
    <source>
        <dbReference type="EMBL" id="KAF9647120.1"/>
    </source>
</evidence>
<reference evidence="1" key="2">
    <citation type="journal article" date="2020" name="Nat. Commun.">
        <title>Large-scale genome sequencing of mycorrhizal fungi provides insights into the early evolution of symbiotic traits.</title>
        <authorList>
            <person name="Miyauchi S."/>
            <person name="Kiss E."/>
            <person name="Kuo A."/>
            <person name="Drula E."/>
            <person name="Kohler A."/>
            <person name="Sanchez-Garcia M."/>
            <person name="Morin E."/>
            <person name="Andreopoulos B."/>
            <person name="Barry K.W."/>
            <person name="Bonito G."/>
            <person name="Buee M."/>
            <person name="Carver A."/>
            <person name="Chen C."/>
            <person name="Cichocki N."/>
            <person name="Clum A."/>
            <person name="Culley D."/>
            <person name="Crous P.W."/>
            <person name="Fauchery L."/>
            <person name="Girlanda M."/>
            <person name="Hayes R.D."/>
            <person name="Keri Z."/>
            <person name="LaButti K."/>
            <person name="Lipzen A."/>
            <person name="Lombard V."/>
            <person name="Magnuson J."/>
            <person name="Maillard F."/>
            <person name="Murat C."/>
            <person name="Nolan M."/>
            <person name="Ohm R.A."/>
            <person name="Pangilinan J."/>
            <person name="Pereira M.F."/>
            <person name="Perotto S."/>
            <person name="Peter M."/>
            <person name="Pfister S."/>
            <person name="Riley R."/>
            <person name="Sitrit Y."/>
            <person name="Stielow J.B."/>
            <person name="Szollosi G."/>
            <person name="Zifcakova L."/>
            <person name="Stursova M."/>
            <person name="Spatafora J.W."/>
            <person name="Tedersoo L."/>
            <person name="Vaario L.M."/>
            <person name="Yamada A."/>
            <person name="Yan M."/>
            <person name="Wang P."/>
            <person name="Xu J."/>
            <person name="Bruns T."/>
            <person name="Baldrian P."/>
            <person name="Vilgalys R."/>
            <person name="Dunand C."/>
            <person name="Henrissat B."/>
            <person name="Grigoriev I.V."/>
            <person name="Hibbett D."/>
            <person name="Nagy L.G."/>
            <person name="Martin F.M."/>
        </authorList>
    </citation>
    <scope>NUCLEOTIDE SEQUENCE</scope>
    <source>
        <strain evidence="1">P2</strain>
    </source>
</reference>
<reference evidence="1" key="1">
    <citation type="submission" date="2019-10" db="EMBL/GenBank/DDBJ databases">
        <authorList>
            <consortium name="DOE Joint Genome Institute"/>
            <person name="Kuo A."/>
            <person name="Miyauchi S."/>
            <person name="Kiss E."/>
            <person name="Drula E."/>
            <person name="Kohler A."/>
            <person name="Sanchez-Garcia M."/>
            <person name="Andreopoulos B."/>
            <person name="Barry K.W."/>
            <person name="Bonito G."/>
            <person name="Buee M."/>
            <person name="Carver A."/>
            <person name="Chen C."/>
            <person name="Cichocki N."/>
            <person name="Clum A."/>
            <person name="Culley D."/>
            <person name="Crous P.W."/>
            <person name="Fauchery L."/>
            <person name="Girlanda M."/>
            <person name="Hayes R."/>
            <person name="Keri Z."/>
            <person name="Labutti K."/>
            <person name="Lipzen A."/>
            <person name="Lombard V."/>
            <person name="Magnuson J."/>
            <person name="Maillard F."/>
            <person name="Morin E."/>
            <person name="Murat C."/>
            <person name="Nolan M."/>
            <person name="Ohm R."/>
            <person name="Pangilinan J."/>
            <person name="Pereira M."/>
            <person name="Perotto S."/>
            <person name="Peter M."/>
            <person name="Riley R."/>
            <person name="Sitrit Y."/>
            <person name="Stielow B."/>
            <person name="Szollosi G."/>
            <person name="Zifcakova L."/>
            <person name="Stursova M."/>
            <person name="Spatafora J.W."/>
            <person name="Tedersoo L."/>
            <person name="Vaario L.-M."/>
            <person name="Yamada A."/>
            <person name="Yan M."/>
            <person name="Wang P."/>
            <person name="Xu J."/>
            <person name="Bruns T."/>
            <person name="Baldrian P."/>
            <person name="Vilgalys R."/>
            <person name="Henrissat B."/>
            <person name="Grigoriev I.V."/>
            <person name="Hibbett D."/>
            <person name="Nagy L.G."/>
            <person name="Martin F.M."/>
        </authorList>
    </citation>
    <scope>NUCLEOTIDE SEQUENCE</scope>
    <source>
        <strain evidence="1">P2</strain>
    </source>
</reference>
<accession>A0ACB6ZBJ4</accession>
<gene>
    <name evidence="1" type="ORF">BDM02DRAFT_3146442</name>
</gene>
<organism evidence="1 2">
    <name type="scientific">Thelephora ganbajun</name>
    <name type="common">Ganba fungus</name>
    <dbReference type="NCBI Taxonomy" id="370292"/>
    <lineage>
        <taxon>Eukaryota</taxon>
        <taxon>Fungi</taxon>
        <taxon>Dikarya</taxon>
        <taxon>Basidiomycota</taxon>
        <taxon>Agaricomycotina</taxon>
        <taxon>Agaricomycetes</taxon>
        <taxon>Thelephorales</taxon>
        <taxon>Thelephoraceae</taxon>
        <taxon>Thelephora</taxon>
    </lineage>
</organism>
<proteinExistence type="predicted"/>
<dbReference type="EMBL" id="MU118041">
    <property type="protein sequence ID" value="KAF9647120.1"/>
    <property type="molecule type" value="Genomic_DNA"/>
</dbReference>
<evidence type="ECO:0000313" key="2">
    <source>
        <dbReference type="Proteomes" id="UP000886501"/>
    </source>
</evidence>
<name>A0ACB6ZBJ4_THEGA</name>
<sequence>MWKNLSHPNVLDLIGVPDTLEDGRLSMGMANGNIMEYVRSNASNHLKLLADAVEGLKYLHNASIVHGDLKGANILITNTNPVSACLADFGSTTTVHDPSLGMGSSNSTVGGGAVSFMAPELLVPSRFKLDKCTPTKEADVYAVAMVIYQVLTGTLPFGKRSGPDVTFKVLGGDKPPKPANALELGLSDKVWELLEDCWQTERTLRPSVKDILGRVKAAASACGALSPVRGVSQWYEDSDSDPTELDQLFLGTTFDDDEFGGYSKRIYEPLPSSSFNGSSLDLITKNST</sequence>
<protein>
    <submittedName>
        <fullName evidence="1">Kinase-like protein</fullName>
    </submittedName>
</protein>
<comment type="caution">
    <text evidence="1">The sequence shown here is derived from an EMBL/GenBank/DDBJ whole genome shotgun (WGS) entry which is preliminary data.</text>
</comment>
<keyword evidence="2" id="KW-1185">Reference proteome</keyword>